<dbReference type="PANTHER" id="PTHR42954">
    <property type="entry name" value="FE(2+) TRANSPORT PROTEIN A"/>
    <property type="match status" value="1"/>
</dbReference>
<dbReference type="Proteomes" id="UP000245059">
    <property type="component" value="Unassembled WGS sequence"/>
</dbReference>
<dbReference type="Gene3D" id="2.30.30.90">
    <property type="match status" value="1"/>
</dbReference>
<dbReference type="SMART" id="SM00899">
    <property type="entry name" value="FeoA"/>
    <property type="match status" value="1"/>
</dbReference>
<feature type="domain" description="Ferrous iron transporter FeoA-like" evidence="2">
    <location>
        <begin position="7"/>
        <end position="79"/>
    </location>
</feature>
<evidence type="ECO:0000313" key="5">
    <source>
        <dbReference type="Proteomes" id="UP000245059"/>
    </source>
</evidence>
<dbReference type="Proteomes" id="UP000245217">
    <property type="component" value="Unassembled WGS sequence"/>
</dbReference>
<evidence type="ECO:0000313" key="4">
    <source>
        <dbReference type="EMBL" id="PWD92603.1"/>
    </source>
</evidence>
<dbReference type="RefSeq" id="WP_109201705.1">
    <property type="nucleotide sequence ID" value="NZ_QEWS01000004.1"/>
</dbReference>
<dbReference type="AlphaFoldDB" id="A0A2U2AQT2"/>
<keyword evidence="6" id="KW-1185">Reference proteome</keyword>
<protein>
    <submittedName>
        <fullName evidence="3">Ferrous iron transport protein A</fullName>
    </submittedName>
</protein>
<reference evidence="5 6" key="2">
    <citation type="submission" date="2018-05" db="EMBL/GenBank/DDBJ databases">
        <title>Ignatzschineria dubaiensis sp. nov., isolated from necrotic foot tissues of dromedaries (Camelus dromedarius) and associated maggots in Dubai, United Arab Emirates.</title>
        <authorList>
            <person name="Tsang C.C."/>
            <person name="Tang J.Y.M."/>
            <person name="Fong J.Y.H."/>
            <person name="Kinne J."/>
            <person name="Lee H.H."/>
            <person name="Joseph M."/>
            <person name="Jose S."/>
            <person name="Schuster R.K."/>
            <person name="Tang Y."/>
            <person name="Sivakumar S."/>
            <person name="Chen J.H.K."/>
            <person name="Teng J.L.L."/>
            <person name="Lau S.K.P."/>
            <person name="Wernery U."/>
            <person name="Woo P.C.Y."/>
        </authorList>
    </citation>
    <scope>NUCLEOTIDE SEQUENCE [LARGE SCALE GENOMIC DNA]</scope>
    <source>
        <strain evidence="5">UAE-HKU57</strain>
        <strain evidence="6">UAE-HKU58</strain>
    </source>
</reference>
<keyword evidence="1" id="KW-0408">Iron</keyword>
<gene>
    <name evidence="3" type="ORF">DC077_05765</name>
    <name evidence="4" type="ORF">DC078_06160</name>
</gene>
<evidence type="ECO:0000313" key="6">
    <source>
        <dbReference type="Proteomes" id="UP000245217"/>
    </source>
</evidence>
<dbReference type="InterPro" id="IPR038157">
    <property type="entry name" value="FeoA_core_dom"/>
</dbReference>
<name>A0A2U2AQT2_9GAMM</name>
<reference evidence="3" key="1">
    <citation type="journal article" date="2018" name="Genome Announc.">
        <title>Ignatzschineria cameli sp. nov., isolated from necrotic foot tissue of dromedaries (Camelus dromedarius) and associated maggots (Wohlfahrtia species) in Dubai.</title>
        <authorList>
            <person name="Tsang C.C."/>
            <person name="Tang J.Y."/>
            <person name="Fong J.Y."/>
            <person name="Kinne J."/>
            <person name="Lee H.H."/>
            <person name="Joseph M."/>
            <person name="Jose S."/>
            <person name="Schuster R.K."/>
            <person name="Tang Y."/>
            <person name="Sivakumar S."/>
            <person name="Chen J.H."/>
            <person name="Teng J.L."/>
            <person name="Lau S.K."/>
            <person name="Wernery U."/>
            <person name="Woo P.C."/>
        </authorList>
    </citation>
    <scope>NUCLEOTIDE SEQUENCE</scope>
    <source>
        <strain evidence="3">UAE-HKU57</strain>
        <strain evidence="4">UAE-HKU58</strain>
    </source>
</reference>
<sequence length="82" mass="9381">MSQEQVLALNQLQREERAIIKAVHTDGALRQKFFNMGFIPGAEVLMVRSAPLLDPLEVEILGYFVTLRREEAEKIEIERVGQ</sequence>
<dbReference type="InterPro" id="IPR052713">
    <property type="entry name" value="FeoA"/>
</dbReference>
<dbReference type="EMBL" id="QEWV01000004">
    <property type="protein sequence ID" value="PWD92603.1"/>
    <property type="molecule type" value="Genomic_DNA"/>
</dbReference>
<dbReference type="InterPro" id="IPR008988">
    <property type="entry name" value="Transcriptional_repressor_C"/>
</dbReference>
<evidence type="ECO:0000259" key="2">
    <source>
        <dbReference type="SMART" id="SM00899"/>
    </source>
</evidence>
<organism evidence="3 5">
    <name type="scientific">Ignatzschineria cameli</name>
    <dbReference type="NCBI Taxonomy" id="2182793"/>
    <lineage>
        <taxon>Bacteria</taxon>
        <taxon>Pseudomonadati</taxon>
        <taxon>Pseudomonadota</taxon>
        <taxon>Gammaproteobacteria</taxon>
        <taxon>Cardiobacteriales</taxon>
        <taxon>Ignatzschineriaceae</taxon>
        <taxon>Ignatzschineria</taxon>
    </lineage>
</organism>
<dbReference type="Pfam" id="PF04023">
    <property type="entry name" value="FeoA"/>
    <property type="match status" value="1"/>
</dbReference>
<dbReference type="InterPro" id="IPR007167">
    <property type="entry name" value="Fe-transptr_FeoA-like"/>
</dbReference>
<dbReference type="SUPFAM" id="SSF50037">
    <property type="entry name" value="C-terminal domain of transcriptional repressors"/>
    <property type="match status" value="1"/>
</dbReference>
<comment type="caution">
    <text evidence="3">The sequence shown here is derived from an EMBL/GenBank/DDBJ whole genome shotgun (WGS) entry which is preliminary data.</text>
</comment>
<dbReference type="PANTHER" id="PTHR42954:SF2">
    <property type="entry name" value="FE(2+) TRANSPORT PROTEIN A"/>
    <property type="match status" value="1"/>
</dbReference>
<dbReference type="EMBL" id="QEWW01000003">
    <property type="protein sequence ID" value="PWD86247.1"/>
    <property type="molecule type" value="Genomic_DNA"/>
</dbReference>
<proteinExistence type="predicted"/>
<dbReference type="OrthoDB" id="9811076at2"/>
<evidence type="ECO:0000313" key="3">
    <source>
        <dbReference type="EMBL" id="PWD86247.1"/>
    </source>
</evidence>
<evidence type="ECO:0000256" key="1">
    <source>
        <dbReference type="ARBA" id="ARBA00023004"/>
    </source>
</evidence>
<dbReference type="GO" id="GO:0046914">
    <property type="term" value="F:transition metal ion binding"/>
    <property type="evidence" value="ECO:0007669"/>
    <property type="project" value="InterPro"/>
</dbReference>
<accession>A0A2U2AQT2</accession>